<keyword evidence="6" id="KW-0378">Hydrolase</keyword>
<dbReference type="Proteomes" id="UP001146120">
    <property type="component" value="Unassembled WGS sequence"/>
</dbReference>
<evidence type="ECO:0000256" key="8">
    <source>
        <dbReference type="SAM" id="Phobius"/>
    </source>
</evidence>
<evidence type="ECO:0000256" key="1">
    <source>
        <dbReference type="ARBA" id="ARBA00004613"/>
    </source>
</evidence>
<evidence type="ECO:0000256" key="3">
    <source>
        <dbReference type="ARBA" id="ARBA00022525"/>
    </source>
</evidence>
<feature type="domain" description="Purple acid phosphatase N-terminal" evidence="11">
    <location>
        <begin position="246"/>
        <end position="350"/>
    </location>
</feature>
<feature type="region of interest" description="Disordered" evidence="7">
    <location>
        <begin position="1"/>
        <end position="22"/>
    </location>
</feature>
<keyword evidence="13" id="KW-1185">Reference proteome</keyword>
<dbReference type="GO" id="GO:0046872">
    <property type="term" value="F:metal ion binding"/>
    <property type="evidence" value="ECO:0007669"/>
    <property type="project" value="InterPro"/>
</dbReference>
<evidence type="ECO:0000259" key="11">
    <source>
        <dbReference type="Pfam" id="PF16656"/>
    </source>
</evidence>
<evidence type="ECO:0000256" key="4">
    <source>
        <dbReference type="ARBA" id="ARBA00022729"/>
    </source>
</evidence>
<dbReference type="CDD" id="cd00839">
    <property type="entry name" value="MPP_PAPs"/>
    <property type="match status" value="1"/>
</dbReference>
<name>A0AAV2YJX2_9STRA</name>
<dbReference type="SUPFAM" id="SSF49363">
    <property type="entry name" value="Purple acid phosphatase, N-terminal domain"/>
    <property type="match status" value="1"/>
</dbReference>
<protein>
    <recommendedName>
        <fullName evidence="6">Purple acid phosphatase</fullName>
        <ecNumber evidence="6">3.1.3.2</ecNumber>
    </recommendedName>
</protein>
<gene>
    <name evidence="12" type="ORF">N0F65_003440</name>
</gene>
<feature type="compositionally biased region" description="Basic and acidic residues" evidence="7">
    <location>
        <begin position="117"/>
        <end position="128"/>
    </location>
</feature>
<organism evidence="12 13">
    <name type="scientific">Lagenidium giganteum</name>
    <dbReference type="NCBI Taxonomy" id="4803"/>
    <lineage>
        <taxon>Eukaryota</taxon>
        <taxon>Sar</taxon>
        <taxon>Stramenopiles</taxon>
        <taxon>Oomycota</taxon>
        <taxon>Peronosporomycetes</taxon>
        <taxon>Pythiales</taxon>
        <taxon>Pythiaceae</taxon>
    </lineage>
</organism>
<dbReference type="GO" id="GO:0005576">
    <property type="term" value="C:extracellular region"/>
    <property type="evidence" value="ECO:0007669"/>
    <property type="project" value="UniProtKB-SubCell"/>
</dbReference>
<dbReference type="Gene3D" id="2.60.40.380">
    <property type="entry name" value="Purple acid phosphatase-like, N-terminal"/>
    <property type="match status" value="1"/>
</dbReference>
<dbReference type="Pfam" id="PF14008">
    <property type="entry name" value="Metallophos_C"/>
    <property type="match status" value="1"/>
</dbReference>
<comment type="caution">
    <text evidence="12">The sequence shown here is derived from an EMBL/GenBank/DDBJ whole genome shotgun (WGS) entry which is preliminary data.</text>
</comment>
<dbReference type="EC" id="3.1.3.2" evidence="6"/>
<keyword evidence="3" id="KW-0964">Secreted</keyword>
<dbReference type="InterPro" id="IPR025733">
    <property type="entry name" value="PAPs_C"/>
</dbReference>
<keyword evidence="5" id="KW-0325">Glycoprotein</keyword>
<feature type="domain" description="Purple acid phosphatase C-terminal" evidence="10">
    <location>
        <begin position="622"/>
        <end position="682"/>
    </location>
</feature>
<keyword evidence="8" id="KW-0812">Transmembrane</keyword>
<comment type="catalytic activity">
    <reaction evidence="6">
        <text>a phosphate monoester + H2O = an alcohol + phosphate</text>
        <dbReference type="Rhea" id="RHEA:15017"/>
        <dbReference type="ChEBI" id="CHEBI:15377"/>
        <dbReference type="ChEBI" id="CHEBI:30879"/>
        <dbReference type="ChEBI" id="CHEBI:43474"/>
        <dbReference type="ChEBI" id="CHEBI:67140"/>
        <dbReference type="EC" id="3.1.3.2"/>
    </reaction>
</comment>
<dbReference type="Gene3D" id="3.60.21.10">
    <property type="match status" value="2"/>
</dbReference>
<evidence type="ECO:0000256" key="7">
    <source>
        <dbReference type="SAM" id="MobiDB-lite"/>
    </source>
</evidence>
<reference evidence="12" key="1">
    <citation type="submission" date="2022-11" db="EMBL/GenBank/DDBJ databases">
        <authorList>
            <person name="Morgan W.R."/>
            <person name="Tartar A."/>
        </authorList>
    </citation>
    <scope>NUCLEOTIDE SEQUENCE</scope>
    <source>
        <strain evidence="12">ARSEF 373</strain>
    </source>
</reference>
<dbReference type="InterPro" id="IPR004843">
    <property type="entry name" value="Calcineurin-like_PHP"/>
</dbReference>
<comment type="subcellular location">
    <subcellularLocation>
        <location evidence="1">Secreted</location>
    </subcellularLocation>
</comment>
<dbReference type="InterPro" id="IPR029052">
    <property type="entry name" value="Metallo-depent_PP-like"/>
</dbReference>
<evidence type="ECO:0000256" key="5">
    <source>
        <dbReference type="ARBA" id="ARBA00023180"/>
    </source>
</evidence>
<feature type="domain" description="Calcineurin-like phosphoesterase" evidence="9">
    <location>
        <begin position="362"/>
        <end position="577"/>
    </location>
</feature>
<evidence type="ECO:0000313" key="13">
    <source>
        <dbReference type="Proteomes" id="UP001146120"/>
    </source>
</evidence>
<evidence type="ECO:0000256" key="6">
    <source>
        <dbReference type="RuleBase" id="RU361203"/>
    </source>
</evidence>
<keyword evidence="8" id="KW-1133">Transmembrane helix</keyword>
<dbReference type="PANTHER" id="PTHR45778">
    <property type="entry name" value="PURPLE ACID PHOSPHATASE-RELATED"/>
    <property type="match status" value="1"/>
</dbReference>
<keyword evidence="4" id="KW-0732">Signal</keyword>
<comment type="subunit">
    <text evidence="2">Homodimer.</text>
</comment>
<evidence type="ECO:0000259" key="9">
    <source>
        <dbReference type="Pfam" id="PF00149"/>
    </source>
</evidence>
<comment type="similarity">
    <text evidence="6">Belongs to the metallophosphoesterase superfamily. Purple acid phosphatase family.</text>
</comment>
<dbReference type="EMBL" id="DAKRPA010000252">
    <property type="protein sequence ID" value="DAZ94411.1"/>
    <property type="molecule type" value="Genomic_DNA"/>
</dbReference>
<keyword evidence="8" id="KW-0472">Membrane</keyword>
<evidence type="ECO:0000256" key="2">
    <source>
        <dbReference type="ARBA" id="ARBA00011738"/>
    </source>
</evidence>
<dbReference type="SUPFAM" id="SSF56300">
    <property type="entry name" value="Metallo-dependent phosphatases"/>
    <property type="match status" value="1"/>
</dbReference>
<dbReference type="Pfam" id="PF16656">
    <property type="entry name" value="Pur_ac_phosph_N"/>
    <property type="match status" value="1"/>
</dbReference>
<proteinExistence type="inferred from homology"/>
<evidence type="ECO:0000259" key="10">
    <source>
        <dbReference type="Pfam" id="PF14008"/>
    </source>
</evidence>
<feature type="region of interest" description="Disordered" evidence="7">
    <location>
        <begin position="108"/>
        <end position="138"/>
    </location>
</feature>
<dbReference type="InterPro" id="IPR015914">
    <property type="entry name" value="PAPs_N"/>
</dbReference>
<dbReference type="GO" id="GO:0003993">
    <property type="term" value="F:acid phosphatase activity"/>
    <property type="evidence" value="ECO:0007669"/>
    <property type="project" value="UniProtKB-EC"/>
</dbReference>
<sequence length="689" mass="76899">MEMAQASHAADNMPEPGRIAGPSHALHLRRQGSATVHVPMLIVFMLFCVAFVGVSTTPQARTVDAIHAQGAIVSQQQQQQLAHAKPWMGAGLEGQAKASLLRLAHDHHGPAMQQSNIDEKDRPEEIPREGGVSTSGNDHHVELHLTAWPAAVEDGGDVVITWHGHLDVHEEDYLTLSCGPTIDDGDFLVRKNVTDVDAQANSVRFAGLYMMRCNYTALYFSYQPQQRTHSVVASIEIGMRESFNTPKHGHLALTTKSDAMAIMFNSASKRLPRARYGLSPSELTKVRTGNSTTYEARDMCHAPANQTAQRLFRDPGFMHTVIMSSLQPERRYFYQYGNDEDGWSQIQSFVSPPARTAKNAKFIAYADMGVDGSPAAQSTAMRVYHEVVANGYESFLLHFGDISYARGEGSVWDKFFHIIEPYATRIPYMVSIGNHEYDYVSGGKHDPSGAGKIGNGFHPYWGNYGEDSLGECSVPMFHRWHVPSTGNSIYWYSFDYGGVHVIQLSSEHDWTRGSVQHQWLEHDLKNVDRSITPWVVVTAHRMLYSTQEGLGVNMLVASHFREELEDLLFSNHVNLVLSDELPRGLNLERHDHGHNFTQVGHQHSYERSCPLYHEECVTGGQAPVYIVVGSAGFELATQPFSTTYGEWSVRHANEYGFLRVASSASAMDVEFVLNRNGAVYDHVTLQPWL</sequence>
<dbReference type="PANTHER" id="PTHR45778:SF7">
    <property type="entry name" value="PURPLE ACID PHOSPHATASE"/>
    <property type="match status" value="1"/>
</dbReference>
<dbReference type="InterPro" id="IPR008963">
    <property type="entry name" value="Purple_acid_Pase-like_N"/>
</dbReference>
<dbReference type="InterPro" id="IPR041792">
    <property type="entry name" value="MPP_PAP"/>
</dbReference>
<accession>A0AAV2YJX2</accession>
<feature type="transmembrane region" description="Helical" evidence="8">
    <location>
        <begin position="34"/>
        <end position="54"/>
    </location>
</feature>
<evidence type="ECO:0000313" key="12">
    <source>
        <dbReference type="EMBL" id="DAZ94411.1"/>
    </source>
</evidence>
<reference evidence="12" key="2">
    <citation type="journal article" date="2023" name="Microbiol Resour">
        <title>Decontamination and Annotation of the Draft Genome Sequence of the Oomycete Lagenidium giganteum ARSEF 373.</title>
        <authorList>
            <person name="Morgan W.R."/>
            <person name="Tartar A."/>
        </authorList>
    </citation>
    <scope>NUCLEOTIDE SEQUENCE</scope>
    <source>
        <strain evidence="12">ARSEF 373</strain>
    </source>
</reference>
<dbReference type="Pfam" id="PF00149">
    <property type="entry name" value="Metallophos"/>
    <property type="match status" value="1"/>
</dbReference>
<dbReference type="AlphaFoldDB" id="A0AAV2YJX2"/>